<reference evidence="1 2" key="1">
    <citation type="submission" date="2016-04" db="EMBL/GenBank/DDBJ databases">
        <authorList>
            <person name="Evans L.H."/>
            <person name="Alamgir A."/>
            <person name="Owens N."/>
            <person name="Weber N.D."/>
            <person name="Virtaneva K."/>
            <person name="Barbian K."/>
            <person name="Babar A."/>
            <person name="Rosenke K."/>
        </authorList>
    </citation>
    <scope>NUCLEOTIDE SEQUENCE [LARGE SCALE GENOMIC DNA]</scope>
    <source>
        <strain evidence="1">NIES-2108</strain>
    </source>
</reference>
<gene>
    <name evidence="1" type="ORF">A6769_28800</name>
</gene>
<comment type="caution">
    <text evidence="1">The sequence shown here is derived from an EMBL/GenBank/DDBJ whole genome shotgun (WGS) entry which is preliminary data.</text>
</comment>
<organism evidence="1 2">
    <name type="scientific">Nostoc punctiforme NIES-2108</name>
    <dbReference type="NCBI Taxonomy" id="1356359"/>
    <lineage>
        <taxon>Bacteria</taxon>
        <taxon>Bacillati</taxon>
        <taxon>Cyanobacteriota</taxon>
        <taxon>Cyanophyceae</taxon>
        <taxon>Nostocales</taxon>
        <taxon>Nostocaceae</taxon>
        <taxon>Nostoc</taxon>
    </lineage>
</organism>
<dbReference type="EMBL" id="LXQE01000169">
    <property type="protein sequence ID" value="RCJ32113.1"/>
    <property type="molecule type" value="Genomic_DNA"/>
</dbReference>
<dbReference type="AlphaFoldDB" id="A0A367R8U6"/>
<name>A0A367R8U6_NOSPU</name>
<evidence type="ECO:0000313" key="2">
    <source>
        <dbReference type="Proteomes" id="UP000252085"/>
    </source>
</evidence>
<sequence>MEAEGYHGLIPGCYLRRCKIGLSRNPEARLDNFHRNQPPCNVKILKTIYVEDMADVEGELHQQFSQCNVELIKSQEWFDFNPVQFMMVNWEFEKRSLHVFSISDLPIKLIIFSMIGLLSVGAIAGRFTNQPVNSVIQPQEKLTK</sequence>
<evidence type="ECO:0008006" key="3">
    <source>
        <dbReference type="Google" id="ProtNLM"/>
    </source>
</evidence>
<dbReference type="Pfam" id="PF13455">
    <property type="entry name" value="MUG113"/>
    <property type="match status" value="1"/>
</dbReference>
<dbReference type="Proteomes" id="UP000252085">
    <property type="component" value="Unassembled WGS sequence"/>
</dbReference>
<protein>
    <recommendedName>
        <fullName evidence="3">Helicase A859L</fullName>
    </recommendedName>
</protein>
<proteinExistence type="predicted"/>
<evidence type="ECO:0000313" key="1">
    <source>
        <dbReference type="EMBL" id="RCJ32113.1"/>
    </source>
</evidence>
<accession>A0A367R8U6</accession>